<evidence type="ECO:0000256" key="1">
    <source>
        <dbReference type="SAM" id="Phobius"/>
    </source>
</evidence>
<feature type="transmembrane region" description="Helical" evidence="1">
    <location>
        <begin position="112"/>
        <end position="129"/>
    </location>
</feature>
<comment type="caution">
    <text evidence="2">The sequence shown here is derived from an EMBL/GenBank/DDBJ whole genome shotgun (WGS) entry which is preliminary data.</text>
</comment>
<proteinExistence type="predicted"/>
<feature type="transmembrane region" description="Helical" evidence="1">
    <location>
        <begin position="33"/>
        <end position="54"/>
    </location>
</feature>
<keyword evidence="1" id="KW-0472">Membrane</keyword>
<gene>
    <name evidence="2" type="ORF">VTL71DRAFT_3716</name>
</gene>
<dbReference type="Proteomes" id="UP001595075">
    <property type="component" value="Unassembled WGS sequence"/>
</dbReference>
<sequence length="189" mass="19755">MSSTWMPLAVGFAILTAGIIGLATVQPRHSTSAIISALWGVGFSAPLCLIIAALSRPVLARSRRLCSNSFTVDGRMDEFIPSYVGKAAVIAGLPGSSVPAVIGALVSYNMPALATIPGVAPVIIGAGVPSLKQAAANSIRVVFMIAAPFRALAVVCYFFLGSLTHEMNSRVDVPVEELHAKYQHHSLEA</sequence>
<organism evidence="2 3">
    <name type="scientific">Oculimacula yallundae</name>
    <dbReference type="NCBI Taxonomy" id="86028"/>
    <lineage>
        <taxon>Eukaryota</taxon>
        <taxon>Fungi</taxon>
        <taxon>Dikarya</taxon>
        <taxon>Ascomycota</taxon>
        <taxon>Pezizomycotina</taxon>
        <taxon>Leotiomycetes</taxon>
        <taxon>Helotiales</taxon>
        <taxon>Ploettnerulaceae</taxon>
        <taxon>Oculimacula</taxon>
    </lineage>
</organism>
<name>A0ABR4C5M8_9HELO</name>
<reference evidence="2 3" key="1">
    <citation type="journal article" date="2024" name="Commun. Biol.">
        <title>Comparative genomic analysis of thermophilic fungi reveals convergent evolutionary adaptations and gene losses.</title>
        <authorList>
            <person name="Steindorff A.S."/>
            <person name="Aguilar-Pontes M.V."/>
            <person name="Robinson A.J."/>
            <person name="Andreopoulos B."/>
            <person name="LaButti K."/>
            <person name="Kuo A."/>
            <person name="Mondo S."/>
            <person name="Riley R."/>
            <person name="Otillar R."/>
            <person name="Haridas S."/>
            <person name="Lipzen A."/>
            <person name="Grimwood J."/>
            <person name="Schmutz J."/>
            <person name="Clum A."/>
            <person name="Reid I.D."/>
            <person name="Moisan M.C."/>
            <person name="Butler G."/>
            <person name="Nguyen T.T.M."/>
            <person name="Dewar K."/>
            <person name="Conant G."/>
            <person name="Drula E."/>
            <person name="Henrissat B."/>
            <person name="Hansel C."/>
            <person name="Singer S."/>
            <person name="Hutchinson M.I."/>
            <person name="de Vries R.P."/>
            <person name="Natvig D.O."/>
            <person name="Powell A.J."/>
            <person name="Tsang A."/>
            <person name="Grigoriev I.V."/>
        </authorList>
    </citation>
    <scope>NUCLEOTIDE SEQUENCE [LARGE SCALE GENOMIC DNA]</scope>
    <source>
        <strain evidence="2 3">CBS 494.80</strain>
    </source>
</reference>
<accession>A0ABR4C5M8</accession>
<keyword evidence="1" id="KW-0812">Transmembrane</keyword>
<evidence type="ECO:0000313" key="3">
    <source>
        <dbReference type="Proteomes" id="UP001595075"/>
    </source>
</evidence>
<dbReference type="EMBL" id="JAZHXI010000013">
    <property type="protein sequence ID" value="KAL2064579.1"/>
    <property type="molecule type" value="Genomic_DNA"/>
</dbReference>
<keyword evidence="3" id="KW-1185">Reference proteome</keyword>
<feature type="transmembrane region" description="Helical" evidence="1">
    <location>
        <begin position="141"/>
        <end position="160"/>
    </location>
</feature>
<keyword evidence="1" id="KW-1133">Transmembrane helix</keyword>
<feature type="transmembrane region" description="Helical" evidence="1">
    <location>
        <begin position="83"/>
        <end position="106"/>
    </location>
</feature>
<protein>
    <submittedName>
        <fullName evidence="2">Uncharacterized protein</fullName>
    </submittedName>
</protein>
<evidence type="ECO:0000313" key="2">
    <source>
        <dbReference type="EMBL" id="KAL2064579.1"/>
    </source>
</evidence>